<dbReference type="EMBL" id="DS231868">
    <property type="protein sequence ID" value="EDS40772.1"/>
    <property type="molecule type" value="Genomic_DNA"/>
</dbReference>
<dbReference type="EnsemblMetazoa" id="CPIJ003905-RA">
    <property type="protein sequence ID" value="CPIJ003905-PA"/>
    <property type="gene ID" value="CPIJ003905"/>
</dbReference>
<keyword evidence="1" id="KW-1133">Transmembrane helix</keyword>
<gene>
    <name evidence="3" type="primary">6035362</name>
    <name evidence="2" type="ORF">CpipJ_CPIJ003905</name>
</gene>
<evidence type="ECO:0000313" key="2">
    <source>
        <dbReference type="EMBL" id="EDS40772.1"/>
    </source>
</evidence>
<dbReference type="Proteomes" id="UP000002320">
    <property type="component" value="Unassembled WGS sequence"/>
</dbReference>
<reference evidence="2" key="1">
    <citation type="submission" date="2007-03" db="EMBL/GenBank/DDBJ databases">
        <title>Annotation of Culex pipiens quinquefasciatus.</title>
        <authorList>
            <consortium name="The Broad Institute Genome Sequencing Platform"/>
            <person name="Atkinson P.W."/>
            <person name="Hemingway J."/>
            <person name="Christensen B.M."/>
            <person name="Higgs S."/>
            <person name="Kodira C."/>
            <person name="Hannick L."/>
            <person name="Megy K."/>
            <person name="O'Leary S."/>
            <person name="Pearson M."/>
            <person name="Haas B.J."/>
            <person name="Mauceli E."/>
            <person name="Wortman J.R."/>
            <person name="Lee N.H."/>
            <person name="Guigo R."/>
            <person name="Stanke M."/>
            <person name="Alvarado L."/>
            <person name="Amedeo P."/>
            <person name="Antoine C.H."/>
            <person name="Arensburger P."/>
            <person name="Bidwell S.L."/>
            <person name="Crawford M."/>
            <person name="Camaro F."/>
            <person name="Devon K."/>
            <person name="Engels R."/>
            <person name="Hammond M."/>
            <person name="Howarth C."/>
            <person name="Koehrsen M."/>
            <person name="Lawson D."/>
            <person name="Montgomery P."/>
            <person name="Nene V."/>
            <person name="Nusbaum C."/>
            <person name="Puiu D."/>
            <person name="Romero-Severson J."/>
            <person name="Severson D.W."/>
            <person name="Shumway M."/>
            <person name="Sisk P."/>
            <person name="Stolte C."/>
            <person name="Zeng Q."/>
            <person name="Eisenstadt E."/>
            <person name="Fraser-Liggett C."/>
            <person name="Strausberg R."/>
            <person name="Galagan J."/>
            <person name="Birren B."/>
            <person name="Collins F.H."/>
        </authorList>
    </citation>
    <scope>NUCLEOTIDE SEQUENCE [LARGE SCALE GENOMIC DNA]</scope>
    <source>
        <strain evidence="2">JHB</strain>
    </source>
</reference>
<dbReference type="KEGG" id="cqu:CpipJ_CPIJ003905"/>
<name>B0WA39_CULQU</name>
<proteinExistence type="predicted"/>
<dbReference type="AlphaFoldDB" id="B0WA39"/>
<organism>
    <name type="scientific">Culex quinquefasciatus</name>
    <name type="common">Southern house mosquito</name>
    <name type="synonym">Culex pungens</name>
    <dbReference type="NCBI Taxonomy" id="7176"/>
    <lineage>
        <taxon>Eukaryota</taxon>
        <taxon>Metazoa</taxon>
        <taxon>Ecdysozoa</taxon>
        <taxon>Arthropoda</taxon>
        <taxon>Hexapoda</taxon>
        <taxon>Insecta</taxon>
        <taxon>Pterygota</taxon>
        <taxon>Neoptera</taxon>
        <taxon>Endopterygota</taxon>
        <taxon>Diptera</taxon>
        <taxon>Nematocera</taxon>
        <taxon>Culicoidea</taxon>
        <taxon>Culicidae</taxon>
        <taxon>Culicinae</taxon>
        <taxon>Culicini</taxon>
        <taxon>Culex</taxon>
        <taxon>Culex</taxon>
    </lineage>
</organism>
<keyword evidence="1" id="KW-0812">Transmembrane</keyword>
<dbReference type="InParanoid" id="B0WA39"/>
<keyword evidence="4" id="KW-1185">Reference proteome</keyword>
<dbReference type="HOGENOM" id="CLU_2640112_0_0_1"/>
<keyword evidence="1" id="KW-0472">Membrane</keyword>
<evidence type="ECO:0000256" key="1">
    <source>
        <dbReference type="SAM" id="Phobius"/>
    </source>
</evidence>
<protein>
    <submittedName>
        <fullName evidence="2 3">Uncharacterized protein</fullName>
    </submittedName>
</protein>
<evidence type="ECO:0000313" key="4">
    <source>
        <dbReference type="Proteomes" id="UP000002320"/>
    </source>
</evidence>
<dbReference type="OMA" id="DSTNMAE"/>
<evidence type="ECO:0000313" key="3">
    <source>
        <dbReference type="EnsemblMetazoa" id="CPIJ003905-PA"/>
    </source>
</evidence>
<dbReference type="eggNOG" id="ENOG502TD3B">
    <property type="taxonomic scope" value="Eukaryota"/>
</dbReference>
<dbReference type="VEuPathDB" id="VectorBase:CPIJ003905"/>
<sequence length="80" mass="9000">MEGEVSILLVITVIIGTVLMTSLLACYICVFRQLCCSADSDLDRSYSQRSSKRTYTLRDSTNMVEITNITKSELTEIEKV</sequence>
<accession>B0WA39</accession>
<reference evidence="3" key="2">
    <citation type="submission" date="2020-05" db="UniProtKB">
        <authorList>
            <consortium name="EnsemblMetazoa"/>
        </authorList>
    </citation>
    <scope>IDENTIFICATION</scope>
    <source>
        <strain evidence="3">JHB</strain>
    </source>
</reference>
<feature type="transmembrane region" description="Helical" evidence="1">
    <location>
        <begin position="6"/>
        <end position="30"/>
    </location>
</feature>